<reference evidence="2 3" key="1">
    <citation type="submission" date="2024-04" db="EMBL/GenBank/DDBJ databases">
        <authorList>
            <person name="Cremers G."/>
        </authorList>
    </citation>
    <scope>NUCLEOTIDE SEQUENCE [LARGE SCALE GENOMIC DNA]</scope>
    <source>
        <strain evidence="2">MeCH1-AG</strain>
    </source>
</reference>
<dbReference type="Gene3D" id="1.20.120.520">
    <property type="entry name" value="nmb1532 protein domain like"/>
    <property type="match status" value="1"/>
</dbReference>
<feature type="domain" description="Hemerythrin-like" evidence="1">
    <location>
        <begin position="5"/>
        <end position="138"/>
    </location>
</feature>
<protein>
    <submittedName>
        <fullName evidence="2">Hemerythrin-like domain-containing protein</fullName>
    </submittedName>
</protein>
<dbReference type="PANTHER" id="PTHR39966:SF1">
    <property type="entry name" value="HEMERYTHRIN-LIKE DOMAIN-CONTAINING PROTEIN"/>
    <property type="match status" value="1"/>
</dbReference>
<dbReference type="InterPro" id="IPR012312">
    <property type="entry name" value="Hemerythrin-like"/>
</dbReference>
<dbReference type="PANTHER" id="PTHR39966">
    <property type="entry name" value="BLL2471 PROTEIN-RELATED"/>
    <property type="match status" value="1"/>
</dbReference>
<sequence>MHRLLQDLHRDHGNLERVLCLLERQLHLIRAGEHADLFMLCEVVDYVQNYPDRIHHPREDLVYAVFRERNPGHGALVERLLEEHRTLLASTAELKASLDQWQSDSPLPRELVVARISNYLRLQREHLQREEREIYGLLAEGLEDADWERIEASMPPGTDPLFGDPSRRRYETLYGAASHCA</sequence>
<dbReference type="RefSeq" id="WP_348757781.1">
    <property type="nucleotide sequence ID" value="NZ_OZ026884.1"/>
</dbReference>
<name>A0ABP1CAW0_9GAMM</name>
<evidence type="ECO:0000259" key="1">
    <source>
        <dbReference type="Pfam" id="PF01814"/>
    </source>
</evidence>
<proteinExistence type="predicted"/>
<accession>A0ABP1CAW0</accession>
<dbReference type="EMBL" id="OZ026884">
    <property type="protein sequence ID" value="CAL1241251.1"/>
    <property type="molecule type" value="Genomic_DNA"/>
</dbReference>
<organism evidence="2 3">
    <name type="scientific">Candidatus Methylocalor cossyra</name>
    <dbReference type="NCBI Taxonomy" id="3108543"/>
    <lineage>
        <taxon>Bacteria</taxon>
        <taxon>Pseudomonadati</taxon>
        <taxon>Pseudomonadota</taxon>
        <taxon>Gammaproteobacteria</taxon>
        <taxon>Methylococcales</taxon>
        <taxon>Methylococcaceae</taxon>
        <taxon>Candidatus Methylocalor</taxon>
    </lineage>
</organism>
<gene>
    <name evidence="2" type="ORF">MECH1_V1_2475</name>
</gene>
<evidence type="ECO:0000313" key="3">
    <source>
        <dbReference type="Proteomes" id="UP001497493"/>
    </source>
</evidence>
<dbReference type="Proteomes" id="UP001497493">
    <property type="component" value="Chromosome"/>
</dbReference>
<keyword evidence="3" id="KW-1185">Reference proteome</keyword>
<dbReference type="Pfam" id="PF01814">
    <property type="entry name" value="Hemerythrin"/>
    <property type="match status" value="1"/>
</dbReference>
<evidence type="ECO:0000313" key="2">
    <source>
        <dbReference type="EMBL" id="CAL1241251.1"/>
    </source>
</evidence>